<sequence length="226" mass="25376">MKIMVKFMLILGFIAAILAGCGTNQNAKDESANGAEPIQNEEKATDGQDQTEEEDATEEETSEEGDSIIRILEQNMSYTVNGETKEDTAFLKHSDNQNYSMYVLPGYELTAEEPNKDVLFFTENDQVFMRIELLPEDADWSMIEENTKAQLGAVSEDVQNAEAPADEFFKDATVMKAEQNGQKGSAYLVKKDDLSLKLTLYTKEDADHEEAFLQMAKTIMKEEPLK</sequence>
<feature type="signal peptide" evidence="2">
    <location>
        <begin position="1"/>
        <end position="27"/>
    </location>
</feature>
<feature type="compositionally biased region" description="Acidic residues" evidence="1">
    <location>
        <begin position="49"/>
        <end position="66"/>
    </location>
</feature>
<dbReference type="RefSeq" id="WP_110067363.1">
    <property type="nucleotide sequence ID" value="NZ_QGTW01000018.1"/>
</dbReference>
<comment type="caution">
    <text evidence="3">The sequence shown here is derived from an EMBL/GenBank/DDBJ whole genome shotgun (WGS) entry which is preliminary data.</text>
</comment>
<feature type="region of interest" description="Disordered" evidence="1">
    <location>
        <begin position="26"/>
        <end position="66"/>
    </location>
</feature>
<evidence type="ECO:0000313" key="4">
    <source>
        <dbReference type="Proteomes" id="UP000247150"/>
    </source>
</evidence>
<dbReference type="Proteomes" id="UP000247150">
    <property type="component" value="Unassembled WGS sequence"/>
</dbReference>
<dbReference type="PROSITE" id="PS51257">
    <property type="entry name" value="PROKAR_LIPOPROTEIN"/>
    <property type="match status" value="1"/>
</dbReference>
<evidence type="ECO:0000256" key="2">
    <source>
        <dbReference type="SAM" id="SignalP"/>
    </source>
</evidence>
<keyword evidence="2" id="KW-0732">Signal</keyword>
<reference evidence="3 4" key="1">
    <citation type="submission" date="2018-05" db="EMBL/GenBank/DDBJ databases">
        <title>Freshwater and sediment microbial communities from various areas in North America, analyzing microbe dynamics in response to fracking.</title>
        <authorList>
            <person name="Lamendella R."/>
        </authorList>
    </citation>
    <scope>NUCLEOTIDE SEQUENCE [LARGE SCALE GENOMIC DNA]</scope>
    <source>
        <strain evidence="3 4">15_TX</strain>
    </source>
</reference>
<protein>
    <recommendedName>
        <fullName evidence="5">Lipoprotein</fullName>
    </recommendedName>
</protein>
<gene>
    <name evidence="3" type="ORF">DFO73_11887</name>
</gene>
<proteinExistence type="predicted"/>
<dbReference type="EMBL" id="QGTW01000018">
    <property type="protein sequence ID" value="PWW19893.1"/>
    <property type="molecule type" value="Genomic_DNA"/>
</dbReference>
<organism evidence="3 4">
    <name type="scientific">Cytobacillus oceanisediminis</name>
    <dbReference type="NCBI Taxonomy" id="665099"/>
    <lineage>
        <taxon>Bacteria</taxon>
        <taxon>Bacillati</taxon>
        <taxon>Bacillota</taxon>
        <taxon>Bacilli</taxon>
        <taxon>Bacillales</taxon>
        <taxon>Bacillaceae</taxon>
        <taxon>Cytobacillus</taxon>
    </lineage>
</organism>
<accession>A0A2V2ZIZ1</accession>
<evidence type="ECO:0000313" key="3">
    <source>
        <dbReference type="EMBL" id="PWW19893.1"/>
    </source>
</evidence>
<evidence type="ECO:0008006" key="5">
    <source>
        <dbReference type="Google" id="ProtNLM"/>
    </source>
</evidence>
<dbReference type="AlphaFoldDB" id="A0A2V2ZIZ1"/>
<evidence type="ECO:0000256" key="1">
    <source>
        <dbReference type="SAM" id="MobiDB-lite"/>
    </source>
</evidence>
<name>A0A2V2ZIZ1_9BACI</name>
<feature type="chain" id="PRO_5015887488" description="Lipoprotein" evidence="2">
    <location>
        <begin position="28"/>
        <end position="226"/>
    </location>
</feature>
<dbReference type="OrthoDB" id="2735367at2"/>